<proteinExistence type="predicted"/>
<accession>A0ABR6X1C6</accession>
<dbReference type="EMBL" id="JACOFW010000004">
    <property type="protein sequence ID" value="MBC3806749.1"/>
    <property type="molecule type" value="Genomic_DNA"/>
</dbReference>
<sequence>MPNHIARASLFAPIARGRKVVHFRTLLASRCDAVMTYSGEQFNEQQADVWMQLIFESRNIELGKPTTMKRAKFLKDIGRSTSGRDYRWLKETMVAFTAATLVIEVFSPDGRQKYSVGQHKAFHMMSSFDYDPITDTYTFIIDPQWQLIFGIREYSLIDWNKRMRIRKGQDLAKAIQRIICASSNREQKFELQDLKYTLQYGSPMNKFRRSLREAIAELTRVGIIENATFKCLKSGEEGLVIWRC</sequence>
<dbReference type="Proteomes" id="UP000648257">
    <property type="component" value="Unassembled WGS sequence"/>
</dbReference>
<organism evidence="1 2">
    <name type="scientific">Undibacterium seohonense</name>
    <dbReference type="NCBI Taxonomy" id="1344950"/>
    <lineage>
        <taxon>Bacteria</taxon>
        <taxon>Pseudomonadati</taxon>
        <taxon>Pseudomonadota</taxon>
        <taxon>Betaproteobacteria</taxon>
        <taxon>Burkholderiales</taxon>
        <taxon>Oxalobacteraceae</taxon>
        <taxon>Undibacterium</taxon>
    </lineage>
</organism>
<keyword evidence="2" id="KW-1185">Reference proteome</keyword>
<evidence type="ECO:0000313" key="2">
    <source>
        <dbReference type="Proteomes" id="UP000648257"/>
    </source>
</evidence>
<dbReference type="Pfam" id="PF07042">
    <property type="entry name" value="TrfA"/>
    <property type="match status" value="1"/>
</dbReference>
<protein>
    <submittedName>
        <fullName evidence="1">Plasmid-related transcriptional repressor protein</fullName>
    </submittedName>
</protein>
<name>A0ABR6X1C6_9BURK</name>
<reference evidence="1 2" key="1">
    <citation type="submission" date="2020-08" db="EMBL/GenBank/DDBJ databases">
        <title>Novel species isolated from subtropical streams in China.</title>
        <authorList>
            <person name="Lu H."/>
        </authorList>
    </citation>
    <scope>NUCLEOTIDE SEQUENCE [LARGE SCALE GENOMIC DNA]</scope>
    <source>
        <strain evidence="1 2">KACC 16656</strain>
    </source>
</reference>
<evidence type="ECO:0000313" key="1">
    <source>
        <dbReference type="EMBL" id="MBC3806749.1"/>
    </source>
</evidence>
<dbReference type="InterPro" id="IPR010751">
    <property type="entry name" value="TrfA"/>
</dbReference>
<gene>
    <name evidence="1" type="ORF">H8K52_05235</name>
</gene>
<comment type="caution">
    <text evidence="1">The sequence shown here is derived from an EMBL/GenBank/DDBJ whole genome shotgun (WGS) entry which is preliminary data.</text>
</comment>